<dbReference type="GO" id="GO:0046872">
    <property type="term" value="F:metal ion binding"/>
    <property type="evidence" value="ECO:0007669"/>
    <property type="project" value="UniProtKB-KW"/>
</dbReference>
<dbReference type="CDD" id="cd24067">
    <property type="entry name" value="ASKHA_NBD_ROK_BsFRK-like"/>
    <property type="match status" value="1"/>
</dbReference>
<evidence type="ECO:0000313" key="7">
    <source>
        <dbReference type="EMBL" id="RFB04798.1"/>
    </source>
</evidence>
<dbReference type="Gene3D" id="3.30.420.40">
    <property type="match status" value="2"/>
</dbReference>
<organism evidence="7 8">
    <name type="scientific">Parvularcula marina</name>
    <dbReference type="NCBI Taxonomy" id="2292771"/>
    <lineage>
        <taxon>Bacteria</taxon>
        <taxon>Pseudomonadati</taxon>
        <taxon>Pseudomonadota</taxon>
        <taxon>Alphaproteobacteria</taxon>
        <taxon>Parvularculales</taxon>
        <taxon>Parvularculaceae</taxon>
        <taxon>Parvularcula</taxon>
    </lineage>
</organism>
<keyword evidence="8" id="KW-1185">Reference proteome</keyword>
<dbReference type="PANTHER" id="PTHR42742:SF3">
    <property type="entry name" value="FRUCTOKINASE"/>
    <property type="match status" value="1"/>
</dbReference>
<evidence type="ECO:0000256" key="2">
    <source>
        <dbReference type="ARBA" id="ARBA00022723"/>
    </source>
</evidence>
<evidence type="ECO:0000313" key="8">
    <source>
        <dbReference type="Proteomes" id="UP000264589"/>
    </source>
</evidence>
<name>A0A371RH65_9PROT</name>
<dbReference type="InterPro" id="IPR051804">
    <property type="entry name" value="Carb_Metab_Reg_Kinase/Isom"/>
</dbReference>
<dbReference type="EC" id="2.7.1.4" evidence="5"/>
<evidence type="ECO:0000256" key="6">
    <source>
        <dbReference type="ARBA" id="ARBA00048451"/>
    </source>
</evidence>
<evidence type="ECO:0000256" key="5">
    <source>
        <dbReference type="ARBA" id="ARBA00038887"/>
    </source>
</evidence>
<keyword evidence="2" id="KW-0479">Metal-binding</keyword>
<dbReference type="RefSeq" id="WP_116391431.1">
    <property type="nucleotide sequence ID" value="NZ_QUQO01000001.1"/>
</dbReference>
<evidence type="ECO:0000256" key="3">
    <source>
        <dbReference type="ARBA" id="ARBA00022833"/>
    </source>
</evidence>
<keyword evidence="4" id="KW-0460">Magnesium</keyword>
<keyword evidence="3" id="KW-0862">Zinc</keyword>
<dbReference type="InterPro" id="IPR000600">
    <property type="entry name" value="ROK"/>
</dbReference>
<comment type="cofactor">
    <cofactor evidence="1">
        <name>Mg(2+)</name>
        <dbReference type="ChEBI" id="CHEBI:18420"/>
    </cofactor>
</comment>
<dbReference type="EMBL" id="QUQO01000001">
    <property type="protein sequence ID" value="RFB04798.1"/>
    <property type="molecule type" value="Genomic_DNA"/>
</dbReference>
<sequence>MLGGIEAGGTKFICAVADRTDGPLEKCVIPTTSPDETLKAVREFFRGHGVLDALGIASFGPVDIDPSSPQFGEMLKTPKPGWTGVSYLDAFEGLDCPIDLDTDVNGAGLAEWRHGAGQGCRTLAYVTVGTGIGTGVLRDGQSLNGAGHYEMGHIRPVRDGERDPFEGACPFHGDCLEGLASGPAIKARWGMGLNEMADPGPAIELIGGYLAQLALTLTLTHRPDRILFGGGVMKTPGLIDVIREQMESLLAGYVSIPSVRDYIAAPSLGDDAGITGALCLAASVLPGAEAGPRHAGK</sequence>
<protein>
    <recommendedName>
        <fullName evidence="5">fructokinase</fullName>
        <ecNumber evidence="5">2.7.1.4</ecNumber>
    </recommendedName>
</protein>
<evidence type="ECO:0000256" key="4">
    <source>
        <dbReference type="ARBA" id="ARBA00022842"/>
    </source>
</evidence>
<dbReference type="Pfam" id="PF00480">
    <property type="entry name" value="ROK"/>
    <property type="match status" value="1"/>
</dbReference>
<comment type="caution">
    <text evidence="7">The sequence shown here is derived from an EMBL/GenBank/DDBJ whole genome shotgun (WGS) entry which is preliminary data.</text>
</comment>
<dbReference type="SUPFAM" id="SSF53067">
    <property type="entry name" value="Actin-like ATPase domain"/>
    <property type="match status" value="1"/>
</dbReference>
<dbReference type="Proteomes" id="UP000264589">
    <property type="component" value="Unassembled WGS sequence"/>
</dbReference>
<reference evidence="7 8" key="1">
    <citation type="submission" date="2018-08" db="EMBL/GenBank/DDBJ databases">
        <title>Parvularcula sp. SM1705, isolated from surface water of the South Sea China.</title>
        <authorList>
            <person name="Sun L."/>
        </authorList>
    </citation>
    <scope>NUCLEOTIDE SEQUENCE [LARGE SCALE GENOMIC DNA]</scope>
    <source>
        <strain evidence="7 8">SM1705</strain>
    </source>
</reference>
<dbReference type="OrthoDB" id="9783435at2"/>
<evidence type="ECO:0000256" key="1">
    <source>
        <dbReference type="ARBA" id="ARBA00001946"/>
    </source>
</evidence>
<dbReference type="PANTHER" id="PTHR42742">
    <property type="entry name" value="TRANSCRIPTIONAL REPRESSOR MPRA"/>
    <property type="match status" value="1"/>
</dbReference>
<dbReference type="FunCoup" id="A0A371RH65">
    <property type="interactions" value="263"/>
</dbReference>
<dbReference type="GO" id="GO:0008865">
    <property type="term" value="F:fructokinase activity"/>
    <property type="evidence" value="ECO:0007669"/>
    <property type="project" value="UniProtKB-EC"/>
</dbReference>
<accession>A0A371RH65</accession>
<gene>
    <name evidence="7" type="ORF">DX908_05590</name>
</gene>
<dbReference type="InParanoid" id="A0A371RH65"/>
<dbReference type="AlphaFoldDB" id="A0A371RH65"/>
<comment type="catalytic activity">
    <reaction evidence="6">
        <text>D-fructose + ATP = D-fructose 6-phosphate + ADP + H(+)</text>
        <dbReference type="Rhea" id="RHEA:16125"/>
        <dbReference type="ChEBI" id="CHEBI:15378"/>
        <dbReference type="ChEBI" id="CHEBI:30616"/>
        <dbReference type="ChEBI" id="CHEBI:37721"/>
        <dbReference type="ChEBI" id="CHEBI:61527"/>
        <dbReference type="ChEBI" id="CHEBI:456216"/>
        <dbReference type="EC" id="2.7.1.4"/>
    </reaction>
</comment>
<dbReference type="InterPro" id="IPR043129">
    <property type="entry name" value="ATPase_NBD"/>
</dbReference>
<proteinExistence type="predicted"/>